<evidence type="ECO:0000259" key="1">
    <source>
        <dbReference type="Pfam" id="PF04965"/>
    </source>
</evidence>
<dbReference type="Proteomes" id="UP000651977">
    <property type="component" value="Unassembled WGS sequence"/>
</dbReference>
<sequence>MSGVQPALQLSLLDRLSNGLDDQPISGDIYSGYGRQAYRRSIRRDLEALLNAKLHWHIWPEWYSELDLSLFSYGLPDFSSMPLSSQDGRELLCQIVEQTIRKFEPRFIDLSVTTVNDEQPLDRILRLRIHALCHADPEPEEITFDSEVEPVCLGIKIVE</sequence>
<dbReference type="NCBIfam" id="TIGR03357">
    <property type="entry name" value="VI_zyme"/>
    <property type="match status" value="1"/>
</dbReference>
<dbReference type="InterPro" id="IPR017737">
    <property type="entry name" value="TssE1-like"/>
</dbReference>
<dbReference type="SUPFAM" id="SSF160719">
    <property type="entry name" value="gpW/gp25-like"/>
    <property type="match status" value="1"/>
</dbReference>
<gene>
    <name evidence="2" type="ORF">GCM10007414_36900</name>
</gene>
<dbReference type="InterPro" id="IPR053176">
    <property type="entry name" value="T6SS_TssE1-like"/>
</dbReference>
<comment type="caution">
    <text evidence="2">The sequence shown here is derived from an EMBL/GenBank/DDBJ whole genome shotgun (WGS) entry which is preliminary data.</text>
</comment>
<dbReference type="Gene3D" id="3.10.450.40">
    <property type="match status" value="1"/>
</dbReference>
<dbReference type="InterPro" id="IPR007048">
    <property type="entry name" value="IraD/Gp25-like"/>
</dbReference>
<evidence type="ECO:0000313" key="3">
    <source>
        <dbReference type="Proteomes" id="UP000651977"/>
    </source>
</evidence>
<organism evidence="2 3">
    <name type="scientific">Agarivorans gilvus</name>
    <dbReference type="NCBI Taxonomy" id="680279"/>
    <lineage>
        <taxon>Bacteria</taxon>
        <taxon>Pseudomonadati</taxon>
        <taxon>Pseudomonadota</taxon>
        <taxon>Gammaproteobacteria</taxon>
        <taxon>Alteromonadales</taxon>
        <taxon>Alteromonadaceae</taxon>
        <taxon>Agarivorans</taxon>
    </lineage>
</organism>
<evidence type="ECO:0000313" key="2">
    <source>
        <dbReference type="EMBL" id="GGB20114.1"/>
    </source>
</evidence>
<dbReference type="PANTHER" id="PTHR38595:SF1">
    <property type="entry name" value="TYPE VI SECRETION SYSTEM COMPONENT TSSE1"/>
    <property type="match status" value="1"/>
</dbReference>
<accession>A0ABQ1I634</accession>
<proteinExistence type="predicted"/>
<protein>
    <submittedName>
        <fullName evidence="2">Lysozyme</fullName>
    </submittedName>
</protein>
<dbReference type="PANTHER" id="PTHR38595">
    <property type="entry name" value="CYTOPLASMIC PROTEIN-RELATED"/>
    <property type="match status" value="1"/>
</dbReference>
<reference evidence="3" key="1">
    <citation type="journal article" date="2019" name="Int. J. Syst. Evol. Microbiol.">
        <title>The Global Catalogue of Microorganisms (GCM) 10K type strain sequencing project: providing services to taxonomists for standard genome sequencing and annotation.</title>
        <authorList>
            <consortium name="The Broad Institute Genomics Platform"/>
            <consortium name="The Broad Institute Genome Sequencing Center for Infectious Disease"/>
            <person name="Wu L."/>
            <person name="Ma J."/>
        </authorList>
    </citation>
    <scope>NUCLEOTIDE SEQUENCE [LARGE SCALE GENOMIC DNA]</scope>
    <source>
        <strain evidence="3">CGMCC 1.10131</strain>
    </source>
</reference>
<keyword evidence="3" id="KW-1185">Reference proteome</keyword>
<dbReference type="EMBL" id="BMDY01000033">
    <property type="protein sequence ID" value="GGB20114.1"/>
    <property type="molecule type" value="Genomic_DNA"/>
</dbReference>
<name>A0ABQ1I634_9ALTE</name>
<feature type="domain" description="IraD/Gp25-like" evidence="1">
    <location>
        <begin position="38"/>
        <end position="137"/>
    </location>
</feature>
<dbReference type="Pfam" id="PF04965">
    <property type="entry name" value="GPW_gp25"/>
    <property type="match status" value="1"/>
</dbReference>
<dbReference type="RefSeq" id="WP_055733312.1">
    <property type="nucleotide sequence ID" value="NZ_BMDY01000033.1"/>
</dbReference>